<feature type="domain" description="AIG1-type G" evidence="2">
    <location>
        <begin position="6"/>
        <end position="132"/>
    </location>
</feature>
<dbReference type="InterPro" id="IPR006703">
    <property type="entry name" value="G_AIG1"/>
</dbReference>
<dbReference type="Gene3D" id="3.40.50.300">
    <property type="entry name" value="P-loop containing nucleotide triphosphate hydrolases"/>
    <property type="match status" value="1"/>
</dbReference>
<evidence type="ECO:0000259" key="2">
    <source>
        <dbReference type="Pfam" id="PF04548"/>
    </source>
</evidence>
<dbReference type="Proteomes" id="UP000800093">
    <property type="component" value="Unassembled WGS sequence"/>
</dbReference>
<reference evidence="4" key="1">
    <citation type="journal article" date="2020" name="Stud. Mycol.">
        <title>101 Dothideomycetes genomes: A test case for predicting lifestyles and emergence of pathogens.</title>
        <authorList>
            <person name="Haridas S."/>
            <person name="Albert R."/>
            <person name="Binder M."/>
            <person name="Bloem J."/>
            <person name="LaButti K."/>
            <person name="Salamov A."/>
            <person name="Andreopoulos B."/>
            <person name="Baker S."/>
            <person name="Barry K."/>
            <person name="Bills G."/>
            <person name="Bluhm B."/>
            <person name="Cannon C."/>
            <person name="Castanera R."/>
            <person name="Culley D."/>
            <person name="Daum C."/>
            <person name="Ezra D."/>
            <person name="Gonzalez J."/>
            <person name="Henrissat B."/>
            <person name="Kuo A."/>
            <person name="Liang C."/>
            <person name="Lipzen A."/>
            <person name="Lutzoni F."/>
            <person name="Magnuson J."/>
            <person name="Mondo S."/>
            <person name="Nolan M."/>
            <person name="Ohm R."/>
            <person name="Pangilinan J."/>
            <person name="Park H.-J."/>
            <person name="Ramirez L."/>
            <person name="Alfaro M."/>
            <person name="Sun H."/>
            <person name="Tritt A."/>
            <person name="Yoshinaga Y."/>
            <person name="Zwiers L.-H."/>
            <person name="Turgeon B."/>
            <person name="Goodwin S."/>
            <person name="Spatafora J."/>
            <person name="Crous P."/>
            <person name="Grigoriev I."/>
        </authorList>
    </citation>
    <scope>NUCLEOTIDE SEQUENCE [LARGE SCALE GENOMIC DNA]</scope>
    <source>
        <strain evidence="4">CBS 304.66</strain>
    </source>
</reference>
<gene>
    <name evidence="3" type="ORF">CC78DRAFT_426885</name>
</gene>
<dbReference type="AlphaFoldDB" id="A0A9P4K305"/>
<proteinExistence type="predicted"/>
<dbReference type="EMBL" id="ML986758">
    <property type="protein sequence ID" value="KAF2258544.1"/>
    <property type="molecule type" value="Genomic_DNA"/>
</dbReference>
<keyword evidence="1" id="KW-0547">Nucleotide-binding</keyword>
<dbReference type="SUPFAM" id="SSF52540">
    <property type="entry name" value="P-loop containing nucleoside triphosphate hydrolases"/>
    <property type="match status" value="1"/>
</dbReference>
<organism evidence="3 4">
    <name type="scientific">Lojkania enalia</name>
    <dbReference type="NCBI Taxonomy" id="147567"/>
    <lineage>
        <taxon>Eukaryota</taxon>
        <taxon>Fungi</taxon>
        <taxon>Dikarya</taxon>
        <taxon>Ascomycota</taxon>
        <taxon>Pezizomycotina</taxon>
        <taxon>Dothideomycetes</taxon>
        <taxon>Pleosporomycetidae</taxon>
        <taxon>Pleosporales</taxon>
        <taxon>Pleosporales incertae sedis</taxon>
        <taxon>Lojkania</taxon>
    </lineage>
</organism>
<keyword evidence="4" id="KW-1185">Reference proteome</keyword>
<dbReference type="InterPro" id="IPR027417">
    <property type="entry name" value="P-loop_NTPase"/>
</dbReference>
<sequence length="214" mass="23607">AHQSIVLVMGVTGAGKSYFINKLRPDSVIEGHGLRSQTKACALIETRIGATKVGVVDTPGFDDDEDSDAEILATITRFLTTQKRLNISLKGIIYLHRITDDRFSSSARRSLDILLNLCGDHALPNVALVTTMWAKVDLSIGLQRDVELTSNYWAEFVSKAHIFQYNGTQAMAETIVGQLLAEDDVVLKVQHELSDDHKRLDRTSAGRLVSSKLE</sequence>
<evidence type="ECO:0000256" key="1">
    <source>
        <dbReference type="ARBA" id="ARBA00022741"/>
    </source>
</evidence>
<evidence type="ECO:0000313" key="4">
    <source>
        <dbReference type="Proteomes" id="UP000800093"/>
    </source>
</evidence>
<evidence type="ECO:0000313" key="3">
    <source>
        <dbReference type="EMBL" id="KAF2258544.1"/>
    </source>
</evidence>
<feature type="non-terminal residue" evidence="3">
    <location>
        <position position="1"/>
    </location>
</feature>
<dbReference type="OrthoDB" id="8954335at2759"/>
<feature type="non-terminal residue" evidence="3">
    <location>
        <position position="214"/>
    </location>
</feature>
<accession>A0A9P4K305</accession>
<protein>
    <recommendedName>
        <fullName evidence="2">AIG1-type G domain-containing protein</fullName>
    </recommendedName>
</protein>
<dbReference type="GO" id="GO:0005525">
    <property type="term" value="F:GTP binding"/>
    <property type="evidence" value="ECO:0007669"/>
    <property type="project" value="InterPro"/>
</dbReference>
<name>A0A9P4K305_9PLEO</name>
<comment type="caution">
    <text evidence="3">The sequence shown here is derived from an EMBL/GenBank/DDBJ whole genome shotgun (WGS) entry which is preliminary data.</text>
</comment>
<dbReference type="Pfam" id="PF04548">
    <property type="entry name" value="AIG1"/>
    <property type="match status" value="1"/>
</dbReference>